<gene>
    <name evidence="7" type="primary">ribH</name>
    <name evidence="8" type="ORF">BXY39_1531</name>
</gene>
<dbReference type="GO" id="GO:0005829">
    <property type="term" value="C:cytosol"/>
    <property type="evidence" value="ECO:0007669"/>
    <property type="project" value="TreeGrafter"/>
</dbReference>
<feature type="binding site" evidence="7">
    <location>
        <position position="13"/>
    </location>
    <ligand>
        <name>5-amino-6-(D-ribitylamino)uracil</name>
        <dbReference type="ChEBI" id="CHEBI:15934"/>
    </ligand>
</feature>
<dbReference type="CDD" id="cd09209">
    <property type="entry name" value="Lumazine_synthase-I"/>
    <property type="match status" value="1"/>
</dbReference>
<dbReference type="NCBIfam" id="TIGR00114">
    <property type="entry name" value="lumazine-synth"/>
    <property type="match status" value="1"/>
</dbReference>
<feature type="binding site" evidence="7">
    <location>
        <begin position="44"/>
        <end position="46"/>
    </location>
    <ligand>
        <name>5-amino-6-(D-ribitylamino)uracil</name>
        <dbReference type="ChEBI" id="CHEBI:15934"/>
    </ligand>
</feature>
<dbReference type="RefSeq" id="WP_121938205.1">
    <property type="nucleotide sequence ID" value="NZ_REFR01000010.1"/>
</dbReference>
<evidence type="ECO:0000313" key="9">
    <source>
        <dbReference type="Proteomes" id="UP000271227"/>
    </source>
</evidence>
<dbReference type="Gene3D" id="3.40.50.960">
    <property type="entry name" value="Lumazine/riboflavin synthase"/>
    <property type="match status" value="1"/>
</dbReference>
<reference evidence="8 9" key="1">
    <citation type="submission" date="2018-10" db="EMBL/GenBank/DDBJ databases">
        <title>Genomic Encyclopedia of Archaeal and Bacterial Type Strains, Phase II (KMG-II): from individual species to whole genera.</title>
        <authorList>
            <person name="Goeker M."/>
        </authorList>
    </citation>
    <scope>NUCLEOTIDE SEQUENCE [LARGE SCALE GENOMIC DNA]</scope>
    <source>
        <strain evidence="8 9">DSM 25217</strain>
    </source>
</reference>
<name>A0A3M0CGY3_9PROT</name>
<dbReference type="AlphaFoldDB" id="A0A3M0CGY3"/>
<evidence type="ECO:0000256" key="2">
    <source>
        <dbReference type="ARBA" id="ARBA00007424"/>
    </source>
</evidence>
<dbReference type="EMBL" id="REFR01000010">
    <property type="protein sequence ID" value="RMB08884.1"/>
    <property type="molecule type" value="Genomic_DNA"/>
</dbReference>
<dbReference type="GO" id="GO:0009231">
    <property type="term" value="P:riboflavin biosynthetic process"/>
    <property type="evidence" value="ECO:0007669"/>
    <property type="project" value="UniProtKB-UniRule"/>
</dbReference>
<dbReference type="InterPro" id="IPR034964">
    <property type="entry name" value="LS"/>
</dbReference>
<sequence length="151" mass="15477">MSAPHLLIVEARFYTDIADELADGALSAVETAGATADRIAVPGALEIPGAIALADSKANGLYDGYVALGCVIRGETTHYDYVCGESARGLMDLSVHKGLCIGNGILTVENRDQAMARALMSEKNKGGGAAEAALAMVALKHGFARAGSAAR</sequence>
<dbReference type="NCBIfam" id="NF000814">
    <property type="entry name" value="PRK00061.2-2"/>
    <property type="match status" value="1"/>
</dbReference>
<proteinExistence type="inferred from homology"/>
<dbReference type="InParanoid" id="A0A3M0CGY3"/>
<dbReference type="PANTHER" id="PTHR21058:SF0">
    <property type="entry name" value="6,7-DIMETHYL-8-RIBITYLLUMAZINE SYNTHASE"/>
    <property type="match status" value="1"/>
</dbReference>
<evidence type="ECO:0000256" key="3">
    <source>
        <dbReference type="ARBA" id="ARBA00012664"/>
    </source>
</evidence>
<dbReference type="PANTHER" id="PTHR21058">
    <property type="entry name" value="6,7-DIMETHYL-8-RIBITYLLUMAZINE SYNTHASE DMRL SYNTHASE LUMAZINE SYNTHASE"/>
    <property type="match status" value="1"/>
</dbReference>
<dbReference type="InterPro" id="IPR002180">
    <property type="entry name" value="LS/RS"/>
</dbReference>
<comment type="similarity">
    <text evidence="2 7">Belongs to the DMRL synthase family.</text>
</comment>
<evidence type="ECO:0000256" key="5">
    <source>
        <dbReference type="ARBA" id="ARBA00022679"/>
    </source>
</evidence>
<dbReference type="UniPathway" id="UPA00275">
    <property type="reaction ID" value="UER00404"/>
</dbReference>
<comment type="pathway">
    <text evidence="1 7">Cofactor biosynthesis; riboflavin biosynthesis; riboflavin from 2-hydroxy-3-oxobutyl phosphate and 5-amino-6-(D-ribitylamino)uracil: step 1/2.</text>
</comment>
<evidence type="ECO:0000256" key="4">
    <source>
        <dbReference type="ARBA" id="ARBA00022619"/>
    </source>
</evidence>
<dbReference type="HAMAP" id="MF_00178">
    <property type="entry name" value="Lumazine_synth"/>
    <property type="match status" value="1"/>
</dbReference>
<accession>A0A3M0CGY3</accession>
<dbReference type="GO" id="GO:0009349">
    <property type="term" value="C:riboflavin synthase complex"/>
    <property type="evidence" value="ECO:0007669"/>
    <property type="project" value="UniProtKB-UniRule"/>
</dbReference>
<dbReference type="EC" id="2.5.1.78" evidence="3 7"/>
<dbReference type="Proteomes" id="UP000271227">
    <property type="component" value="Unassembled WGS sequence"/>
</dbReference>
<comment type="function">
    <text evidence="7">Catalyzes the formation of 6,7-dimethyl-8-ribityllumazine by condensation of 5-amino-6-(D-ribitylamino)uracil with 3,4-dihydroxy-2-butanone 4-phosphate. This is the penultimate step in the biosynthesis of riboflavin.</text>
</comment>
<dbReference type="FunCoup" id="A0A3M0CGY3">
    <property type="interactions" value="561"/>
</dbReference>
<evidence type="ECO:0000313" key="8">
    <source>
        <dbReference type="EMBL" id="RMB08884.1"/>
    </source>
</evidence>
<comment type="caution">
    <text evidence="8">The sequence shown here is derived from an EMBL/GenBank/DDBJ whole genome shotgun (WGS) entry which is preliminary data.</text>
</comment>
<dbReference type="GO" id="GO:0000906">
    <property type="term" value="F:6,7-dimethyl-8-ribityllumazine synthase activity"/>
    <property type="evidence" value="ECO:0007669"/>
    <property type="project" value="UniProtKB-UniRule"/>
</dbReference>
<feature type="binding site" evidence="7">
    <location>
        <position position="117"/>
    </location>
    <ligand>
        <name>(2S)-2-hydroxy-3-oxobutyl phosphate</name>
        <dbReference type="ChEBI" id="CHEBI:58830"/>
    </ligand>
</feature>
<feature type="active site" description="Proton donor" evidence="7">
    <location>
        <position position="78"/>
    </location>
</feature>
<dbReference type="SUPFAM" id="SSF52121">
    <property type="entry name" value="Lumazine synthase"/>
    <property type="match status" value="1"/>
</dbReference>
<dbReference type="Pfam" id="PF00885">
    <property type="entry name" value="DMRL_synthase"/>
    <property type="match status" value="1"/>
</dbReference>
<feature type="binding site" evidence="7">
    <location>
        <begin position="75"/>
        <end position="76"/>
    </location>
    <ligand>
        <name>(2S)-2-hydroxy-3-oxobutyl phosphate</name>
        <dbReference type="ChEBI" id="CHEBI:58830"/>
    </ligand>
</feature>
<organism evidence="8 9">
    <name type="scientific">Eilatimonas milleporae</name>
    <dbReference type="NCBI Taxonomy" id="911205"/>
    <lineage>
        <taxon>Bacteria</taxon>
        <taxon>Pseudomonadati</taxon>
        <taxon>Pseudomonadota</taxon>
        <taxon>Alphaproteobacteria</taxon>
        <taxon>Kordiimonadales</taxon>
        <taxon>Kordiimonadaceae</taxon>
        <taxon>Eilatimonas</taxon>
    </lineage>
</organism>
<dbReference type="OrthoDB" id="9809709at2"/>
<feature type="binding site" evidence="7">
    <location>
        <begin position="70"/>
        <end position="72"/>
    </location>
    <ligand>
        <name>5-amino-6-(D-ribitylamino)uracil</name>
        <dbReference type="ChEBI" id="CHEBI:15934"/>
    </ligand>
</feature>
<keyword evidence="9" id="KW-1185">Reference proteome</keyword>
<comment type="catalytic activity">
    <reaction evidence="6 7">
        <text>(2S)-2-hydroxy-3-oxobutyl phosphate + 5-amino-6-(D-ribitylamino)uracil = 6,7-dimethyl-8-(1-D-ribityl)lumazine + phosphate + 2 H2O + H(+)</text>
        <dbReference type="Rhea" id="RHEA:26152"/>
        <dbReference type="ChEBI" id="CHEBI:15377"/>
        <dbReference type="ChEBI" id="CHEBI:15378"/>
        <dbReference type="ChEBI" id="CHEBI:15934"/>
        <dbReference type="ChEBI" id="CHEBI:43474"/>
        <dbReference type="ChEBI" id="CHEBI:58201"/>
        <dbReference type="ChEBI" id="CHEBI:58830"/>
        <dbReference type="EC" id="2.5.1.78"/>
    </reaction>
</comment>
<feature type="binding site" evidence="7">
    <location>
        <position position="103"/>
    </location>
    <ligand>
        <name>5-amino-6-(D-ribitylamino)uracil</name>
        <dbReference type="ChEBI" id="CHEBI:15934"/>
    </ligand>
</feature>
<evidence type="ECO:0000256" key="7">
    <source>
        <dbReference type="HAMAP-Rule" id="MF_00178"/>
    </source>
</evidence>
<evidence type="ECO:0000256" key="1">
    <source>
        <dbReference type="ARBA" id="ARBA00004917"/>
    </source>
</evidence>
<keyword evidence="5 7" id="KW-0808">Transferase</keyword>
<dbReference type="InterPro" id="IPR036467">
    <property type="entry name" value="LS/RS_sf"/>
</dbReference>
<evidence type="ECO:0000256" key="6">
    <source>
        <dbReference type="ARBA" id="ARBA00048785"/>
    </source>
</evidence>
<protein>
    <recommendedName>
        <fullName evidence="3 7">6,7-dimethyl-8-ribityllumazine synthase</fullName>
        <shortName evidence="7">DMRL synthase</shortName>
        <shortName evidence="7">LS</shortName>
        <shortName evidence="7">Lumazine synthase</shortName>
        <ecNumber evidence="3 7">2.5.1.78</ecNumber>
    </recommendedName>
</protein>
<keyword evidence="4 7" id="KW-0686">Riboflavin biosynthesis</keyword>